<sequence>MEPAFKKNVFTRPNIKNLIYAPHHYDWRFILDALYSQMHFWIKEGGLTDPVNAFLDNPTLETQARMLQRLNAMKVLGLFDVLKGLLPVLSPFEGDTIMDGFIKDSQTSLSNAPVFLGEFGVDNHLAAGWTQWAYIPTWDPILKDRFNYEDLSITQGSQSSYAKRPTMMTGRPHVRKVAGIPMTISVSKSPVALSLSYNATSVATGLTEIFFDTGAAYGSGIATVAVSRSNAQCGFAANTIVVCDSTNVTVGSIVSVKVSC</sequence>
<evidence type="ECO:0000313" key="2">
    <source>
        <dbReference type="EMBL" id="KXS14298.1"/>
    </source>
</evidence>
<dbReference type="EMBL" id="KQ965770">
    <property type="protein sequence ID" value="KXS14298.1"/>
    <property type="molecule type" value="Genomic_DNA"/>
</dbReference>
<accession>A0A139AC38</accession>
<dbReference type="SUPFAM" id="SSF51445">
    <property type="entry name" value="(Trans)glycosidases"/>
    <property type="match status" value="1"/>
</dbReference>
<dbReference type="AlphaFoldDB" id="A0A139AC38"/>
<dbReference type="Gene3D" id="3.20.20.80">
    <property type="entry name" value="Glycosidases"/>
    <property type="match status" value="1"/>
</dbReference>
<evidence type="ECO:0000313" key="3">
    <source>
        <dbReference type="Proteomes" id="UP000070544"/>
    </source>
</evidence>
<evidence type="ECO:0000259" key="1">
    <source>
        <dbReference type="Pfam" id="PF18564"/>
    </source>
</evidence>
<dbReference type="Gene3D" id="2.60.40.1180">
    <property type="entry name" value="Golgi alpha-mannosidase II"/>
    <property type="match status" value="1"/>
</dbReference>
<feature type="domain" description="Glycoside hydrolase family 5 C-terminal" evidence="1">
    <location>
        <begin position="171"/>
        <end position="258"/>
    </location>
</feature>
<dbReference type="GO" id="GO:0016042">
    <property type="term" value="P:lipid catabolic process"/>
    <property type="evidence" value="ECO:0007669"/>
    <property type="project" value="UniProtKB-ARBA"/>
</dbReference>
<dbReference type="Pfam" id="PF18564">
    <property type="entry name" value="Glyco_hydro_5_C"/>
    <property type="match status" value="1"/>
</dbReference>
<dbReference type="InterPro" id="IPR017853">
    <property type="entry name" value="GH"/>
</dbReference>
<dbReference type="OrthoDB" id="1887033at2759"/>
<dbReference type="InterPro" id="IPR013780">
    <property type="entry name" value="Glyco_hydro_b"/>
</dbReference>
<dbReference type="Proteomes" id="UP000070544">
    <property type="component" value="Unassembled WGS sequence"/>
</dbReference>
<dbReference type="InterPro" id="IPR041036">
    <property type="entry name" value="GH5_C"/>
</dbReference>
<reference evidence="2 3" key="1">
    <citation type="journal article" date="2015" name="Genome Biol. Evol.">
        <title>Phylogenomic analyses indicate that early fungi evolved digesting cell walls of algal ancestors of land plants.</title>
        <authorList>
            <person name="Chang Y."/>
            <person name="Wang S."/>
            <person name="Sekimoto S."/>
            <person name="Aerts A.L."/>
            <person name="Choi C."/>
            <person name="Clum A."/>
            <person name="LaButti K.M."/>
            <person name="Lindquist E.A."/>
            <person name="Yee Ngan C."/>
            <person name="Ohm R.A."/>
            <person name="Salamov A.A."/>
            <person name="Grigoriev I.V."/>
            <person name="Spatafora J.W."/>
            <person name="Berbee M.L."/>
        </authorList>
    </citation>
    <scope>NUCLEOTIDE SEQUENCE [LARGE SCALE GENOMIC DNA]</scope>
    <source>
        <strain evidence="2 3">JEL478</strain>
    </source>
</reference>
<gene>
    <name evidence="2" type="ORF">M427DRAFT_499426</name>
</gene>
<organism evidence="2 3">
    <name type="scientific">Gonapodya prolifera (strain JEL478)</name>
    <name type="common">Monoblepharis prolifera</name>
    <dbReference type="NCBI Taxonomy" id="1344416"/>
    <lineage>
        <taxon>Eukaryota</taxon>
        <taxon>Fungi</taxon>
        <taxon>Fungi incertae sedis</taxon>
        <taxon>Chytridiomycota</taxon>
        <taxon>Chytridiomycota incertae sedis</taxon>
        <taxon>Monoblepharidomycetes</taxon>
        <taxon>Monoblepharidales</taxon>
        <taxon>Gonapodyaceae</taxon>
        <taxon>Gonapodya</taxon>
    </lineage>
</organism>
<name>A0A139AC38_GONPJ</name>
<protein>
    <recommendedName>
        <fullName evidence="1">Glycoside hydrolase family 5 C-terminal domain-containing protein</fullName>
    </recommendedName>
</protein>
<keyword evidence="3" id="KW-1185">Reference proteome</keyword>
<proteinExistence type="predicted"/>
<dbReference type="GO" id="GO:1901136">
    <property type="term" value="P:carbohydrate derivative catabolic process"/>
    <property type="evidence" value="ECO:0007669"/>
    <property type="project" value="UniProtKB-ARBA"/>
</dbReference>